<evidence type="ECO:0000313" key="2">
    <source>
        <dbReference type="Proteomes" id="UP001230876"/>
    </source>
</evidence>
<proteinExistence type="predicted"/>
<organism evidence="1 2">
    <name type="scientific">Passerine adenovirus 1</name>
    <dbReference type="NCBI Taxonomy" id="2779174"/>
    <lineage>
        <taxon>Viruses</taxon>
        <taxon>Varidnaviria</taxon>
        <taxon>Bamfordvirae</taxon>
        <taxon>Preplasmiviricota</taxon>
        <taxon>Polisuviricotina</taxon>
        <taxon>Pharingeaviricetes</taxon>
        <taxon>Rowavirales</taxon>
        <taxon>Adenoviridae</taxon>
        <taxon>Barthadenovirus</taxon>
    </lineage>
</organism>
<reference evidence="1" key="1">
    <citation type="journal article" date="2020" name="Viruses">
        <title>Molecular Characterisation of a Novel and Highly Divergent Passerine Adenovirus 1.</title>
        <authorList>
            <person name="Athukorala A."/>
            <person name="Forwood J.K."/>
            <person name="Phalen D.N."/>
            <person name="Sarker S."/>
        </authorList>
    </citation>
    <scope>NUCLEOTIDE SEQUENCE</scope>
    <source>
        <strain evidence="1">AU2787</strain>
    </source>
</reference>
<protein>
    <submittedName>
        <fullName evidence="1">E1B protein small T-antigen</fullName>
    </submittedName>
</protein>
<name>A0A7L9DJ89_9ADEN</name>
<accession>A0A7L9DJ89</accession>
<keyword evidence="2" id="KW-1185">Reference proteome</keyword>
<evidence type="ECO:0000313" key="1">
    <source>
        <dbReference type="EMBL" id="QOJ53937.1"/>
    </source>
</evidence>
<dbReference type="Proteomes" id="UP001230876">
    <property type="component" value="Segment"/>
</dbReference>
<dbReference type="EMBL" id="MT674683">
    <property type="protein sequence ID" value="QOJ53937.1"/>
    <property type="molecule type" value="Genomic_DNA"/>
</dbReference>
<sequence length="127" mass="14453">MKNLTVEDIAELLFDCCCSGLSLFRHSRITLKPHLWSISSIVCRIAKDRELFSELDKLNKGDALDGAQMFITCCDKPCRLPLVLGMFGWVGSKCRVLGEDQCVDYSRTWDLCYRAANILIVACYFME</sequence>